<reference evidence="1 2" key="1">
    <citation type="journal article" date="2023" name="BMC Biol.">
        <title>The compact genome of the sponge Oopsacas minuta (Hexactinellida) is lacking key metazoan core genes.</title>
        <authorList>
            <person name="Santini S."/>
            <person name="Schenkelaars Q."/>
            <person name="Jourda C."/>
            <person name="Duchesne M."/>
            <person name="Belahbib H."/>
            <person name="Rocher C."/>
            <person name="Selva M."/>
            <person name="Riesgo A."/>
            <person name="Vervoort M."/>
            <person name="Leys S.P."/>
            <person name="Kodjabachian L."/>
            <person name="Le Bivic A."/>
            <person name="Borchiellini C."/>
            <person name="Claverie J.M."/>
            <person name="Renard E."/>
        </authorList>
    </citation>
    <scope>NUCLEOTIDE SEQUENCE [LARGE SCALE GENOMIC DNA]</scope>
    <source>
        <strain evidence="1">SPO-2</strain>
    </source>
</reference>
<proteinExistence type="predicted"/>
<sequence>MSTKDNIISTTISEFINFFILSSAHLTTQSLKDANITVEISDKNLDCFSTCNKLYSQVCWNKAYCVDDIVDIFADSKTLHNIWIDYYKEVKSRQHPCFIFIASYLPNSILIRRIALYEDGVQMHESQEMANVTENSFRIILPHFTATLSEKEQVLKSLKNILQFHTIVNPKLSTKIEFTHQGNLREYWNHARVLCPFNYFQLGKYFANDVNEFLNEHIPNMNTHIIPPNYRRLAKPQAICVENCKKCFWKMYFLGCIYPPLKSGSKLNGSDLMDVNILFVGPNNTLPYVPGCAPIILPNTWAKWNKFDVKLSHSNKTSRMINSQYYTTSFEGQHAQNSLILIIGFELDSIGETFTNTVNSLRFLSNNLTYIVEDNGSFIQSSCESLISKLFRNQSNIKSKQDDSFLLRELSNAINSIIVRSKNPEVKADYLNILTCDNLELSQDVLHESIVNLFEIHIDKLESTSQSKDKRTNKFTPTQPKRQITDQAFDDLEKFEEIDKLEESDYISLQEISTTEEPLINCQNSQSLNHISSQQSPFTCLGNNCLLSLTSSQKSNSLLKSPLLNISSLPSTQPNNEKCSQSSGNSGFDALADISSPISLHCIPEQISHDITQDRALDTPQVCSNINMVHGIPNSPFVTRINSQISQTDDSQDYKLLCNESILFSSPLKELQNSFISNSPQIDELKREI</sequence>
<organism evidence="1 2">
    <name type="scientific">Oopsacas minuta</name>
    <dbReference type="NCBI Taxonomy" id="111878"/>
    <lineage>
        <taxon>Eukaryota</taxon>
        <taxon>Metazoa</taxon>
        <taxon>Porifera</taxon>
        <taxon>Hexactinellida</taxon>
        <taxon>Hexasterophora</taxon>
        <taxon>Lyssacinosida</taxon>
        <taxon>Leucopsacidae</taxon>
        <taxon>Oopsacas</taxon>
    </lineage>
</organism>
<name>A0AAV7KBB3_9METZ</name>
<dbReference type="EMBL" id="JAKMXF010000110">
    <property type="protein sequence ID" value="KAI6657909.1"/>
    <property type="molecule type" value="Genomic_DNA"/>
</dbReference>
<dbReference type="Proteomes" id="UP001165289">
    <property type="component" value="Unassembled WGS sequence"/>
</dbReference>
<keyword evidence="2" id="KW-1185">Reference proteome</keyword>
<dbReference type="AlphaFoldDB" id="A0AAV7KBB3"/>
<gene>
    <name evidence="1" type="ORF">LOD99_15627</name>
</gene>
<protein>
    <submittedName>
        <fullName evidence="1">Uncharacterized protein</fullName>
    </submittedName>
</protein>
<comment type="caution">
    <text evidence="1">The sequence shown here is derived from an EMBL/GenBank/DDBJ whole genome shotgun (WGS) entry which is preliminary data.</text>
</comment>
<evidence type="ECO:0000313" key="2">
    <source>
        <dbReference type="Proteomes" id="UP001165289"/>
    </source>
</evidence>
<accession>A0AAV7KBB3</accession>
<evidence type="ECO:0000313" key="1">
    <source>
        <dbReference type="EMBL" id="KAI6657909.1"/>
    </source>
</evidence>